<dbReference type="InterPro" id="IPR049012">
    <property type="entry name" value="Mutator_transp_dom"/>
</dbReference>
<accession>A0A6G0Y7I8</accession>
<evidence type="ECO:0000259" key="1">
    <source>
        <dbReference type="Pfam" id="PF20700"/>
    </source>
</evidence>
<proteinExistence type="predicted"/>
<dbReference type="EMBL" id="VUJU01005625">
    <property type="protein sequence ID" value="KAF0750722.1"/>
    <property type="molecule type" value="Genomic_DNA"/>
</dbReference>
<evidence type="ECO:0000313" key="3">
    <source>
        <dbReference type="Proteomes" id="UP000478052"/>
    </source>
</evidence>
<feature type="non-terminal residue" evidence="2">
    <location>
        <position position="636"/>
    </location>
</feature>
<dbReference type="OrthoDB" id="6612265at2759"/>
<keyword evidence="3" id="KW-1185">Reference proteome</keyword>
<dbReference type="Proteomes" id="UP000478052">
    <property type="component" value="Unassembled WGS sequence"/>
</dbReference>
<gene>
    <name evidence="2" type="ORF">FWK35_00019717</name>
</gene>
<dbReference type="Pfam" id="PF20700">
    <property type="entry name" value="Mutator"/>
    <property type="match status" value="1"/>
</dbReference>
<evidence type="ECO:0000313" key="2">
    <source>
        <dbReference type="EMBL" id="KAF0750722.1"/>
    </source>
</evidence>
<comment type="caution">
    <text evidence="2">The sequence shown here is derived from an EMBL/GenBank/DDBJ whole genome shotgun (WGS) entry which is preliminary data.</text>
</comment>
<protein>
    <submittedName>
        <fullName evidence="2">YqaJ domain-containing protein</fullName>
    </submittedName>
</protein>
<feature type="domain" description="Mutator-like transposase" evidence="1">
    <location>
        <begin position="86"/>
        <end position="438"/>
    </location>
</feature>
<organism evidence="2 3">
    <name type="scientific">Aphis craccivora</name>
    <name type="common">Cowpea aphid</name>
    <dbReference type="NCBI Taxonomy" id="307492"/>
    <lineage>
        <taxon>Eukaryota</taxon>
        <taxon>Metazoa</taxon>
        <taxon>Ecdysozoa</taxon>
        <taxon>Arthropoda</taxon>
        <taxon>Hexapoda</taxon>
        <taxon>Insecta</taxon>
        <taxon>Pterygota</taxon>
        <taxon>Neoptera</taxon>
        <taxon>Paraneoptera</taxon>
        <taxon>Hemiptera</taxon>
        <taxon>Sternorrhyncha</taxon>
        <taxon>Aphidomorpha</taxon>
        <taxon>Aphidoidea</taxon>
        <taxon>Aphididae</taxon>
        <taxon>Aphidini</taxon>
        <taxon>Aphis</taxon>
        <taxon>Aphis</taxon>
    </lineage>
</organism>
<reference evidence="2 3" key="1">
    <citation type="submission" date="2019-08" db="EMBL/GenBank/DDBJ databases">
        <title>Whole genome of Aphis craccivora.</title>
        <authorList>
            <person name="Voronova N.V."/>
            <person name="Shulinski R.S."/>
            <person name="Bandarenka Y.V."/>
            <person name="Zhorov D.G."/>
            <person name="Warner D."/>
        </authorList>
    </citation>
    <scope>NUCLEOTIDE SEQUENCE [LARGE SCALE GENOMIC DNA]</scope>
    <source>
        <strain evidence="2">180601</strain>
        <tissue evidence="2">Whole Body</tissue>
    </source>
</reference>
<dbReference type="AlphaFoldDB" id="A0A6G0Y7I8"/>
<name>A0A6G0Y7I8_APHCR</name>
<sequence>MNENWRFGKKARLKLCAPRKKRENHEKVKSYQYNEHLNDSSSSVSIFPEFETPINDRAVSDEVSNNLTLPSSSYDDGSDPWKNLEGRRIVNMRHIFNSIQLINHKGFECSFRDLEFLKEGRKGFISTFYFACKICGIKVTIDSEKDNNDININMAIVSSIVNIGQGYSQLEELTATLNMPNMSNRMYQETHTNIFNHFNDIAWKEMLLDGKEEAKLAIENGEVDYLGRPKIAVIADGAWSKRSYRTKYNALSGVACIIGARTKKCCFVDVGEKESLQITDHLCFKNWSAPSTAMEADIIVEGFKQSVSMHNLIYSQLIGDGDSSVMKRLRIEKPYGPNFVIKKVECTNHLLRNYINRMRGISIKRKNDKGDVILGCYRKAVQDRLLRLRYAVTEAIKYRKQHLSNKPYKEILTLLKSDLTNGPFHEFGYHSNCKSYYCKGSKEGEENLVPALSSLGVWDDITKARNLMSYYAESLLLNHNNNAAELYNSILTKFIGGKRVNFSLKGSYQLKCNAAVMAYNAGSNRFSLFNKHVTNKSPGKYTKMFIKKISKNSKPPVKYDVNFILRYLKISQKFLTLDLTRTMGTFQILQIDKNEIRDLEKRTVRQNQCEEWHLERKKVVLHNSNIDINSITHKEP</sequence>